<gene>
    <name evidence="1" type="ordered locus">LILAB_31880</name>
</gene>
<sequence>MRDFSRREVADRNLVAAGGLREDGALLRDVGVRFASAT</sequence>
<protein>
    <submittedName>
        <fullName evidence="1">Uncharacterized protein</fullName>
    </submittedName>
</protein>
<dbReference type="Proteomes" id="UP000000488">
    <property type="component" value="Chromosome"/>
</dbReference>
<dbReference type="HOGENOM" id="CLU_3330542_0_0_7"/>
<evidence type="ECO:0000313" key="1">
    <source>
        <dbReference type="EMBL" id="AEI68257.1"/>
    </source>
</evidence>
<name>F8C8D0_MYXFH</name>
<dbReference type="EMBL" id="CP002830">
    <property type="protein sequence ID" value="AEI68257.1"/>
    <property type="molecule type" value="Genomic_DNA"/>
</dbReference>
<evidence type="ECO:0000313" key="2">
    <source>
        <dbReference type="Proteomes" id="UP000000488"/>
    </source>
</evidence>
<organism evidence="1 2">
    <name type="scientific">Myxococcus fulvus (strain ATCC BAA-855 / HW-1)</name>
    <dbReference type="NCBI Taxonomy" id="483219"/>
    <lineage>
        <taxon>Bacteria</taxon>
        <taxon>Pseudomonadati</taxon>
        <taxon>Myxococcota</taxon>
        <taxon>Myxococcia</taxon>
        <taxon>Myxococcales</taxon>
        <taxon>Cystobacterineae</taxon>
        <taxon>Myxococcaceae</taxon>
        <taxon>Myxococcus</taxon>
    </lineage>
</organism>
<dbReference type="AlphaFoldDB" id="F8C8D0"/>
<reference evidence="1 2" key="1">
    <citation type="journal article" date="2011" name="J. Bacteriol.">
        <title>Genome sequence of the halotolerant marine bacterium Myxococcus fulvus HW-1.</title>
        <authorList>
            <person name="Li Z.F."/>
            <person name="Li X."/>
            <person name="Liu H."/>
            <person name="Liu X."/>
            <person name="Han K."/>
            <person name="Wu Z.H."/>
            <person name="Hu W."/>
            <person name="Li F.F."/>
            <person name="Li Y.Z."/>
        </authorList>
    </citation>
    <scope>NUCLEOTIDE SEQUENCE [LARGE SCALE GENOMIC DNA]</scope>
    <source>
        <strain evidence="2">ATCC BAA-855 / HW-1</strain>
    </source>
</reference>
<accession>F8C8D0</accession>
<proteinExistence type="predicted"/>
<dbReference type="KEGG" id="mfu:LILAB_31880"/>